<keyword evidence="2" id="KW-1185">Reference proteome</keyword>
<accession>A0A5B9DIJ3</accession>
<dbReference type="AlphaFoldDB" id="A0A5B9DIJ3"/>
<evidence type="ECO:0000313" key="2">
    <source>
        <dbReference type="Proteomes" id="UP000321062"/>
    </source>
</evidence>
<dbReference type="Proteomes" id="UP000321062">
    <property type="component" value="Chromosome"/>
</dbReference>
<proteinExistence type="predicted"/>
<dbReference type="RefSeq" id="WP_147654788.1">
    <property type="nucleotide sequence ID" value="NZ_BMFM01000001.1"/>
</dbReference>
<dbReference type="InterPro" id="IPR006521">
    <property type="entry name" value="Tail_protein_I"/>
</dbReference>
<dbReference type="OrthoDB" id="7875566at2"/>
<dbReference type="KEGG" id="yti:FNA67_01285"/>
<gene>
    <name evidence="1" type="ORF">FNA67_01285</name>
</gene>
<sequence length="371" mass="40990">MTSALLPTNATPWERVLADAMLIPPVVSSAITAMRRVKYVSPRPSMLPYLVWEYGLGELTPYVPNLYNLIDQGVRWQRLRGTVSAVAVGLAWVGYSATLEEAWTGRRFWNSFQLRFPSLPVRDLPDLEQIEGVTGLSVPKRSILRRGVFQYNVGAVEAESTRLDTSLLDHESGVAVTQAGTIWSFGRTHSFDHTLSEAEGQTIGNWLEPVEGGPLLWMSIETPWEEAEFAWDEDAASQRQSVMAGWFVGQAIHLRLADAEGATIGYRRCRAVRAVRLEFDGAYAFGADTYNPLPGGGLLYLEAMTQFGDASEITCGRISVLVGAARAAGVTPGRLWLEPDELVGGNEIAEQVVDIPLRATVREQFKILMRF</sequence>
<dbReference type="EMBL" id="CP041690">
    <property type="protein sequence ID" value="QEE18893.1"/>
    <property type="molecule type" value="Genomic_DNA"/>
</dbReference>
<dbReference type="Pfam" id="PF09684">
    <property type="entry name" value="Tail_P2_I"/>
    <property type="match status" value="1"/>
</dbReference>
<reference evidence="1 2" key="1">
    <citation type="journal article" date="2015" name="Int. J. Syst. Evol. Microbiol.">
        <title>Youhaiella tibetensis gen. nov., sp. nov., isolated from subsurface sediment.</title>
        <authorList>
            <person name="Wang Y.X."/>
            <person name="Huang F.Q."/>
            <person name="Nogi Y."/>
            <person name="Pang S.J."/>
            <person name="Wang P.K."/>
            <person name="Lv J."/>
        </authorList>
    </citation>
    <scope>NUCLEOTIDE SEQUENCE [LARGE SCALE GENOMIC DNA]</scope>
    <source>
        <strain evidence="2">fig4</strain>
    </source>
</reference>
<name>A0A5B9DIJ3_9HYPH</name>
<organism evidence="1 2">
    <name type="scientific">Paradevosia tibetensis</name>
    <dbReference type="NCBI Taxonomy" id="1447062"/>
    <lineage>
        <taxon>Bacteria</taxon>
        <taxon>Pseudomonadati</taxon>
        <taxon>Pseudomonadota</taxon>
        <taxon>Alphaproteobacteria</taxon>
        <taxon>Hyphomicrobiales</taxon>
        <taxon>Devosiaceae</taxon>
        <taxon>Paradevosia</taxon>
    </lineage>
</organism>
<evidence type="ECO:0000313" key="1">
    <source>
        <dbReference type="EMBL" id="QEE18893.1"/>
    </source>
</evidence>
<protein>
    <submittedName>
        <fullName evidence="1">Phage tail protein</fullName>
    </submittedName>
</protein>